<name>A0ABT1X1J6_9PROT</name>
<comment type="caution">
    <text evidence="1">The sequence shown here is derived from an EMBL/GenBank/DDBJ whole genome shotgun (WGS) entry which is preliminary data.</text>
</comment>
<sequence>MDRPTMTYLSARSLHPEAPWSPLPPRGAVPAGEDAVSIGLLRHHTKNALQRILTEVSKVRGLEETREGQKLMLEVERRVMLSAALSNALFGLTHAPGGMEDRLRSVCEATLELMGDADQILRLAVAVEGDCPVPLRATALRAAHEMVGNAVKHGMHARLVGHIQVRLTSGDGWTRLMVEDDGWGYGGARDGGEGLGLLRALAGQHEGTTTLERVQDGTRAAMDLPHGPQDMPLG</sequence>
<protein>
    <recommendedName>
        <fullName evidence="3">Sensor histidine kinase</fullName>
    </recommendedName>
</protein>
<proteinExistence type="predicted"/>
<dbReference type="InterPro" id="IPR036890">
    <property type="entry name" value="HATPase_C_sf"/>
</dbReference>
<gene>
    <name evidence="1" type="ORF">NRP21_07890</name>
</gene>
<dbReference type="EMBL" id="JANJOU010000004">
    <property type="protein sequence ID" value="MCR0981967.1"/>
    <property type="molecule type" value="Genomic_DNA"/>
</dbReference>
<reference evidence="1 2" key="1">
    <citation type="submission" date="2022-06" db="EMBL/GenBank/DDBJ databases">
        <title>Roseomonas CN29.</title>
        <authorList>
            <person name="Cheng Y."/>
            <person name="He X."/>
        </authorList>
    </citation>
    <scope>NUCLEOTIDE SEQUENCE [LARGE SCALE GENOMIC DNA]</scope>
    <source>
        <strain evidence="1 2">CN29</strain>
    </source>
</reference>
<evidence type="ECO:0000313" key="1">
    <source>
        <dbReference type="EMBL" id="MCR0981967.1"/>
    </source>
</evidence>
<evidence type="ECO:0008006" key="3">
    <source>
        <dbReference type="Google" id="ProtNLM"/>
    </source>
</evidence>
<organism evidence="1 2">
    <name type="scientific">Roseomonas populi</name>
    <dbReference type="NCBI Taxonomy" id="3121582"/>
    <lineage>
        <taxon>Bacteria</taxon>
        <taxon>Pseudomonadati</taxon>
        <taxon>Pseudomonadota</taxon>
        <taxon>Alphaproteobacteria</taxon>
        <taxon>Acetobacterales</taxon>
        <taxon>Roseomonadaceae</taxon>
        <taxon>Roseomonas</taxon>
    </lineage>
</organism>
<dbReference type="SUPFAM" id="SSF55874">
    <property type="entry name" value="ATPase domain of HSP90 chaperone/DNA topoisomerase II/histidine kinase"/>
    <property type="match status" value="1"/>
</dbReference>
<accession>A0ABT1X1J6</accession>
<dbReference type="Gene3D" id="3.30.565.10">
    <property type="entry name" value="Histidine kinase-like ATPase, C-terminal domain"/>
    <property type="match status" value="1"/>
</dbReference>
<keyword evidence="2" id="KW-1185">Reference proteome</keyword>
<dbReference type="RefSeq" id="WP_257715637.1">
    <property type="nucleotide sequence ID" value="NZ_JANJOU010000004.1"/>
</dbReference>
<evidence type="ECO:0000313" key="2">
    <source>
        <dbReference type="Proteomes" id="UP001524642"/>
    </source>
</evidence>
<dbReference type="Proteomes" id="UP001524642">
    <property type="component" value="Unassembled WGS sequence"/>
</dbReference>